<keyword evidence="2" id="KW-0472">Membrane</keyword>
<keyword evidence="4" id="KW-1185">Reference proteome</keyword>
<keyword evidence="2" id="KW-0812">Transmembrane</keyword>
<protein>
    <submittedName>
        <fullName evidence="3">Uncharacterized protein</fullName>
    </submittedName>
</protein>
<evidence type="ECO:0000256" key="2">
    <source>
        <dbReference type="SAM" id="Phobius"/>
    </source>
</evidence>
<evidence type="ECO:0000313" key="3">
    <source>
        <dbReference type="EMBL" id="KAA8498793.1"/>
    </source>
</evidence>
<proteinExistence type="predicted"/>
<name>A0A5J4Z7I9_PORPP</name>
<reference evidence="4" key="1">
    <citation type="journal article" date="2019" name="Nat. Commun.">
        <title>Expansion of phycobilisome linker gene families in mesophilic red algae.</title>
        <authorList>
            <person name="Lee J."/>
            <person name="Kim D."/>
            <person name="Bhattacharya D."/>
            <person name="Yoon H.S."/>
        </authorList>
    </citation>
    <scope>NUCLEOTIDE SEQUENCE [LARGE SCALE GENOMIC DNA]</scope>
    <source>
        <strain evidence="4">CCMP 1328</strain>
    </source>
</reference>
<comment type="caution">
    <text evidence="3">The sequence shown here is derived from an EMBL/GenBank/DDBJ whole genome shotgun (WGS) entry which is preliminary data.</text>
</comment>
<accession>A0A5J4Z7I9</accession>
<evidence type="ECO:0000313" key="4">
    <source>
        <dbReference type="Proteomes" id="UP000324585"/>
    </source>
</evidence>
<dbReference type="EMBL" id="VRMN01000001">
    <property type="protein sequence ID" value="KAA8498793.1"/>
    <property type="molecule type" value="Genomic_DNA"/>
</dbReference>
<keyword evidence="2" id="KW-1133">Transmembrane helix</keyword>
<dbReference type="Proteomes" id="UP000324585">
    <property type="component" value="Unassembled WGS sequence"/>
</dbReference>
<sequence length="151" mass="16097">MAFVIAPAGSGTRAARNARQSLSKAEHAVVPVRGRARARHSTAHMSARWFEVVGRSLQQVCGTPSPIPSPMAMMVMVVVVATAAAEPETVNVVGDRDLYLKIFGGGIGIIMSGFLGAAVISGAMSEDRLKRLSDQYDEDRRDSLRKDGDDA</sequence>
<feature type="region of interest" description="Disordered" evidence="1">
    <location>
        <begin position="131"/>
        <end position="151"/>
    </location>
</feature>
<evidence type="ECO:0000256" key="1">
    <source>
        <dbReference type="SAM" id="MobiDB-lite"/>
    </source>
</evidence>
<dbReference type="AlphaFoldDB" id="A0A5J4Z7I9"/>
<gene>
    <name evidence="3" type="ORF">FVE85_6378</name>
</gene>
<organism evidence="3 4">
    <name type="scientific">Porphyridium purpureum</name>
    <name type="common">Red alga</name>
    <name type="synonym">Porphyridium cruentum</name>
    <dbReference type="NCBI Taxonomy" id="35688"/>
    <lineage>
        <taxon>Eukaryota</taxon>
        <taxon>Rhodophyta</taxon>
        <taxon>Bangiophyceae</taxon>
        <taxon>Porphyridiales</taxon>
        <taxon>Porphyridiaceae</taxon>
        <taxon>Porphyridium</taxon>
    </lineage>
</organism>
<feature type="transmembrane region" description="Helical" evidence="2">
    <location>
        <begin position="98"/>
        <end position="123"/>
    </location>
</feature>